<evidence type="ECO:0000313" key="6">
    <source>
        <dbReference type="Proteomes" id="UP000006727"/>
    </source>
</evidence>
<evidence type="ECO:0000256" key="2">
    <source>
        <dbReference type="SAM" id="MobiDB-lite"/>
    </source>
</evidence>
<evidence type="ECO:0000256" key="1">
    <source>
        <dbReference type="ARBA" id="ARBA00006347"/>
    </source>
</evidence>
<sequence length="581" mass="63807">MFTSRGTGMTSIRNMGIGTRKLGSSGRLLGPQLLPSPSHVSDLVTACVRFAHYGYAKECSPAAPPELPLQSASALPPFAWLLSFTPLLGASKDIADINSREQHKCVKGNSFASSYTDQEVEVVKRTDILVGEIEGAAETPCEWASFVSPGSEGMGAEASPPGAESSPTSPLEENINGTFSKESSEKILSQSHVLRLKLSGILSLVPSHSKQFMAEMPGTSSTSLTQRHSKADSKICSVAKKEYFSRMMNGLNMGSNISSVPCCGASGGYVGRYIDASDMGVRADSFWCEDKFKDGWNVDPWRFEQRNILIRTLHVMRCDSESLKSYIPTYIHPVMMNNSSSTVKQGPCKLADDDLHDVRENLLKGDKGLIQIVEKDHVPEPDKDVSVVEASQPENELRDQSASLWTHGYSKAKKQWWKELLAAFGLAVWLITGAVLAAKALGVPNLLVSQNVAYSGFWGRPEDDQTKSSNQGAQTEILELSSSNFDEVIMKRSTFVMFYAPWCPHCQHLHPVWKELASVLSREGCDVRLAIVDATKHARLADKYEVQGYPSLIMFKRGVPAGRHRGPRDISTLMSFINHKK</sequence>
<dbReference type="RefSeq" id="XP_073396687.1">
    <property type="nucleotide sequence ID" value="XM_073540586.1"/>
</dbReference>
<reference evidence="5" key="3">
    <citation type="submission" date="2020-12" db="UniProtKB">
        <authorList>
            <consortium name="EnsemblPlants"/>
        </authorList>
    </citation>
    <scope>IDENTIFICATION</scope>
</reference>
<accession>A0A2K1J0B0</accession>
<dbReference type="FunFam" id="3.40.30.10:FF:000718">
    <property type="entry name" value="Thioredoxin"/>
    <property type="match status" value="1"/>
</dbReference>
<dbReference type="Gramene" id="Pp3c18_8060V3.2">
    <property type="protein sequence ID" value="Pp3c18_8060V3.2"/>
    <property type="gene ID" value="Pp3c18_8060"/>
</dbReference>
<evidence type="ECO:0000259" key="3">
    <source>
        <dbReference type="PROSITE" id="PS51352"/>
    </source>
</evidence>
<dbReference type="Gramene" id="Pp3c18_8060V3.3">
    <property type="protein sequence ID" value="Pp3c18_8060V3.3"/>
    <property type="gene ID" value="Pp3c18_8060"/>
</dbReference>
<keyword evidence="6" id="KW-1185">Reference proteome</keyword>
<dbReference type="EMBL" id="ABEU02000018">
    <property type="protein sequence ID" value="PNR34963.1"/>
    <property type="molecule type" value="Genomic_DNA"/>
</dbReference>
<proteinExistence type="inferred from homology"/>
<dbReference type="GO" id="GO:0006457">
    <property type="term" value="P:protein folding"/>
    <property type="evidence" value="ECO:0000318"/>
    <property type="project" value="GO_Central"/>
</dbReference>
<feature type="domain" description="Thioredoxin" evidence="3">
    <location>
        <begin position="456"/>
        <end position="581"/>
    </location>
</feature>
<dbReference type="InterPro" id="IPR017937">
    <property type="entry name" value="Thioredoxin_CS"/>
</dbReference>
<name>A0A2K1J0B0_PHYPA</name>
<comment type="similarity">
    <text evidence="1">Belongs to the protein disulfide isomerase family.</text>
</comment>
<dbReference type="CDD" id="cd02961">
    <property type="entry name" value="PDI_a_family"/>
    <property type="match status" value="1"/>
</dbReference>
<reference evidence="4 6" key="1">
    <citation type="journal article" date="2008" name="Science">
        <title>The Physcomitrella genome reveals evolutionary insights into the conquest of land by plants.</title>
        <authorList>
            <person name="Rensing S."/>
            <person name="Lang D."/>
            <person name="Zimmer A."/>
            <person name="Terry A."/>
            <person name="Salamov A."/>
            <person name="Shapiro H."/>
            <person name="Nishiyama T."/>
            <person name="Perroud P.-F."/>
            <person name="Lindquist E."/>
            <person name="Kamisugi Y."/>
            <person name="Tanahashi T."/>
            <person name="Sakakibara K."/>
            <person name="Fujita T."/>
            <person name="Oishi K."/>
            <person name="Shin-I T."/>
            <person name="Kuroki Y."/>
            <person name="Toyoda A."/>
            <person name="Suzuki Y."/>
            <person name="Hashimoto A."/>
            <person name="Yamaguchi K."/>
            <person name="Sugano A."/>
            <person name="Kohara Y."/>
            <person name="Fujiyama A."/>
            <person name="Anterola A."/>
            <person name="Aoki S."/>
            <person name="Ashton N."/>
            <person name="Barbazuk W.B."/>
            <person name="Barker E."/>
            <person name="Bennetzen J."/>
            <person name="Bezanilla M."/>
            <person name="Blankenship R."/>
            <person name="Cho S.H."/>
            <person name="Dutcher S."/>
            <person name="Estelle M."/>
            <person name="Fawcett J.A."/>
            <person name="Gundlach H."/>
            <person name="Hanada K."/>
            <person name="Heyl A."/>
            <person name="Hicks K.A."/>
            <person name="Hugh J."/>
            <person name="Lohr M."/>
            <person name="Mayer K."/>
            <person name="Melkozernov A."/>
            <person name="Murata T."/>
            <person name="Nelson D."/>
            <person name="Pils B."/>
            <person name="Prigge M."/>
            <person name="Reiss B."/>
            <person name="Renner T."/>
            <person name="Rombauts S."/>
            <person name="Rushton P."/>
            <person name="Sanderfoot A."/>
            <person name="Schween G."/>
            <person name="Shiu S.-H."/>
            <person name="Stueber K."/>
            <person name="Theodoulou F.L."/>
            <person name="Tu H."/>
            <person name="Van de Peer Y."/>
            <person name="Verrier P.J."/>
            <person name="Waters E."/>
            <person name="Wood A."/>
            <person name="Yang L."/>
            <person name="Cove D."/>
            <person name="Cuming A."/>
            <person name="Hasebe M."/>
            <person name="Lucas S."/>
            <person name="Mishler D.B."/>
            <person name="Reski R."/>
            <person name="Grigoriev I."/>
            <person name="Quatrano R.S."/>
            <person name="Boore J.L."/>
        </authorList>
    </citation>
    <scope>NUCLEOTIDE SEQUENCE [LARGE SCALE GENOMIC DNA]</scope>
    <source>
        <strain evidence="5 6">cv. Gransden 2004</strain>
    </source>
</reference>
<dbReference type="EnsemblPlants" id="Pp3c18_8060V3.2">
    <property type="protein sequence ID" value="Pp3c18_8060V3.2"/>
    <property type="gene ID" value="Pp3c18_8060"/>
</dbReference>
<evidence type="ECO:0000313" key="4">
    <source>
        <dbReference type="EMBL" id="PNR34963.1"/>
    </source>
</evidence>
<dbReference type="PANTHER" id="PTHR45672:SF15">
    <property type="entry name" value="THIOREDOXIN DOMAIN-CONTAINING PROTEIN"/>
    <property type="match status" value="1"/>
</dbReference>
<dbReference type="EnsemblPlants" id="Pp3c18_8060V3.1">
    <property type="protein sequence ID" value="Pp3c18_8060V3.1"/>
    <property type="gene ID" value="Pp3c18_8060"/>
</dbReference>
<dbReference type="Gene3D" id="3.40.30.10">
    <property type="entry name" value="Glutaredoxin"/>
    <property type="match status" value="1"/>
</dbReference>
<dbReference type="PROSITE" id="PS51352">
    <property type="entry name" value="THIOREDOXIN_2"/>
    <property type="match status" value="1"/>
</dbReference>
<dbReference type="RefSeq" id="XP_024401939.1">
    <property type="nucleotide sequence ID" value="XM_024546171.2"/>
</dbReference>
<dbReference type="EnsemblPlants" id="Pp3c18_8060V3.3">
    <property type="protein sequence ID" value="Pp3c18_8060V3.3"/>
    <property type="gene ID" value="Pp3c18_8060"/>
</dbReference>
<dbReference type="Proteomes" id="UP000006727">
    <property type="component" value="Chromosome 18"/>
</dbReference>
<dbReference type="InterPro" id="IPR013766">
    <property type="entry name" value="Thioredoxin_domain"/>
</dbReference>
<dbReference type="STRING" id="3218.A0A2K1J0B0"/>
<dbReference type="GO" id="GO:0003756">
    <property type="term" value="F:protein disulfide isomerase activity"/>
    <property type="evidence" value="ECO:0000318"/>
    <property type="project" value="GO_Central"/>
</dbReference>
<dbReference type="InterPro" id="IPR051063">
    <property type="entry name" value="PDI"/>
</dbReference>
<dbReference type="Pfam" id="PF00085">
    <property type="entry name" value="Thioredoxin"/>
    <property type="match status" value="1"/>
</dbReference>
<gene>
    <name evidence="5" type="primary">LOC112295050</name>
    <name evidence="4" type="ORF">PHYPA_022862</name>
</gene>
<dbReference type="OrthoDB" id="74910at2759"/>
<dbReference type="PANTHER" id="PTHR45672">
    <property type="entry name" value="PROTEIN DISULFIDE-ISOMERASE C17H9.14C-RELATED"/>
    <property type="match status" value="1"/>
</dbReference>
<reference evidence="4 6" key="2">
    <citation type="journal article" date="2018" name="Plant J.">
        <title>The Physcomitrella patens chromosome-scale assembly reveals moss genome structure and evolution.</title>
        <authorList>
            <person name="Lang D."/>
            <person name="Ullrich K.K."/>
            <person name="Murat F."/>
            <person name="Fuchs J."/>
            <person name="Jenkins J."/>
            <person name="Haas F.B."/>
            <person name="Piednoel M."/>
            <person name="Gundlach H."/>
            <person name="Van Bel M."/>
            <person name="Meyberg R."/>
            <person name="Vives C."/>
            <person name="Morata J."/>
            <person name="Symeonidi A."/>
            <person name="Hiss M."/>
            <person name="Muchero W."/>
            <person name="Kamisugi Y."/>
            <person name="Saleh O."/>
            <person name="Blanc G."/>
            <person name="Decker E.L."/>
            <person name="van Gessel N."/>
            <person name="Grimwood J."/>
            <person name="Hayes R.D."/>
            <person name="Graham S.W."/>
            <person name="Gunter L.E."/>
            <person name="McDaniel S.F."/>
            <person name="Hoernstein S.N.W."/>
            <person name="Larsson A."/>
            <person name="Li F.W."/>
            <person name="Perroud P.F."/>
            <person name="Phillips J."/>
            <person name="Ranjan P."/>
            <person name="Rokshar D.S."/>
            <person name="Rothfels C.J."/>
            <person name="Schneider L."/>
            <person name="Shu S."/>
            <person name="Stevenson D.W."/>
            <person name="Thummler F."/>
            <person name="Tillich M."/>
            <person name="Villarreal Aguilar J.C."/>
            <person name="Widiez T."/>
            <person name="Wong G.K."/>
            <person name="Wymore A."/>
            <person name="Zhang Y."/>
            <person name="Zimmer A.D."/>
            <person name="Quatrano R.S."/>
            <person name="Mayer K.F.X."/>
            <person name="Goodstein D."/>
            <person name="Casacuberta J.M."/>
            <person name="Vandepoele K."/>
            <person name="Reski R."/>
            <person name="Cuming A.C."/>
            <person name="Tuskan G.A."/>
            <person name="Maumus F."/>
            <person name="Salse J."/>
            <person name="Schmutz J."/>
            <person name="Rensing S.A."/>
        </authorList>
    </citation>
    <scope>NUCLEOTIDE SEQUENCE [LARGE SCALE GENOMIC DNA]</scope>
    <source>
        <strain evidence="5 6">cv. Gransden 2004</strain>
    </source>
</reference>
<dbReference type="SUPFAM" id="SSF52833">
    <property type="entry name" value="Thioredoxin-like"/>
    <property type="match status" value="1"/>
</dbReference>
<dbReference type="PROSITE" id="PS00194">
    <property type="entry name" value="THIOREDOXIN_1"/>
    <property type="match status" value="1"/>
</dbReference>
<dbReference type="RefSeq" id="XP_024401937.1">
    <property type="nucleotide sequence ID" value="XM_024546169.2"/>
</dbReference>
<dbReference type="GeneID" id="112295050"/>
<dbReference type="GO" id="GO:0005783">
    <property type="term" value="C:endoplasmic reticulum"/>
    <property type="evidence" value="ECO:0000318"/>
    <property type="project" value="GO_Central"/>
</dbReference>
<dbReference type="AlphaFoldDB" id="A0A2K1J0B0"/>
<dbReference type="Gramene" id="Pp3c18_8060V3.1">
    <property type="protein sequence ID" value="Pp3c18_8060V3.1"/>
    <property type="gene ID" value="Pp3c18_8060"/>
</dbReference>
<feature type="compositionally biased region" description="Polar residues" evidence="2">
    <location>
        <begin position="165"/>
        <end position="182"/>
    </location>
</feature>
<feature type="region of interest" description="Disordered" evidence="2">
    <location>
        <begin position="150"/>
        <end position="182"/>
    </location>
</feature>
<dbReference type="PaxDb" id="3218-PP1S19_10V6.1"/>
<organism evidence="4">
    <name type="scientific">Physcomitrium patens</name>
    <name type="common">Spreading-leaved earth moss</name>
    <name type="synonym">Physcomitrella patens</name>
    <dbReference type="NCBI Taxonomy" id="3218"/>
    <lineage>
        <taxon>Eukaryota</taxon>
        <taxon>Viridiplantae</taxon>
        <taxon>Streptophyta</taxon>
        <taxon>Embryophyta</taxon>
        <taxon>Bryophyta</taxon>
        <taxon>Bryophytina</taxon>
        <taxon>Bryopsida</taxon>
        <taxon>Funariidae</taxon>
        <taxon>Funariales</taxon>
        <taxon>Funariaceae</taxon>
        <taxon>Physcomitrium</taxon>
    </lineage>
</organism>
<evidence type="ECO:0000313" key="5">
    <source>
        <dbReference type="EnsemblPlants" id="Pp3c18_8060V3.1"/>
    </source>
</evidence>
<protein>
    <recommendedName>
        <fullName evidence="3">Thioredoxin domain-containing protein</fullName>
    </recommendedName>
</protein>
<dbReference type="RefSeq" id="XP_073396688.1">
    <property type="nucleotide sequence ID" value="XM_073540587.1"/>
</dbReference>
<dbReference type="InterPro" id="IPR036249">
    <property type="entry name" value="Thioredoxin-like_sf"/>
</dbReference>